<dbReference type="FunFam" id="3.40.50.1100:FF:000003">
    <property type="entry name" value="Cystathionine beta-synthase"/>
    <property type="match status" value="1"/>
</dbReference>
<dbReference type="HOGENOM" id="CLU_021018_0_0_1"/>
<feature type="compositionally biased region" description="Low complexity" evidence="12">
    <location>
        <begin position="337"/>
        <end position="348"/>
    </location>
</feature>
<dbReference type="PROSITE" id="PS51371">
    <property type="entry name" value="CBS"/>
    <property type="match status" value="1"/>
</dbReference>
<feature type="region of interest" description="Disordered" evidence="12">
    <location>
        <begin position="337"/>
        <end position="358"/>
    </location>
</feature>
<evidence type="ECO:0000259" key="13">
    <source>
        <dbReference type="PROSITE" id="PS51371"/>
    </source>
</evidence>
<dbReference type="GO" id="GO:0019343">
    <property type="term" value="P:cysteine biosynthetic process via cystathionine"/>
    <property type="evidence" value="ECO:0007669"/>
    <property type="project" value="UniProtKB-UniRule"/>
</dbReference>
<dbReference type="SUPFAM" id="SSF54631">
    <property type="entry name" value="CBS-domain pair"/>
    <property type="match status" value="1"/>
</dbReference>
<evidence type="ECO:0000256" key="11">
    <source>
        <dbReference type="RuleBase" id="RU361204"/>
    </source>
</evidence>
<evidence type="ECO:0000256" key="6">
    <source>
        <dbReference type="ARBA" id="ARBA00023122"/>
    </source>
</evidence>
<keyword evidence="11" id="KW-0198">Cysteine biosynthesis</keyword>
<dbReference type="Gene3D" id="3.40.50.1100">
    <property type="match status" value="2"/>
</dbReference>
<dbReference type="VEuPathDB" id="FungiDB:Z518_09968"/>
<feature type="domain" description="CBS" evidence="13">
    <location>
        <begin position="371"/>
        <end position="428"/>
    </location>
</feature>
<dbReference type="GO" id="GO:0004122">
    <property type="term" value="F:cystathionine beta-synthase activity"/>
    <property type="evidence" value="ECO:0007669"/>
    <property type="project" value="UniProtKB-UniRule"/>
</dbReference>
<reference evidence="14 15" key="1">
    <citation type="submission" date="2015-01" db="EMBL/GenBank/DDBJ databases">
        <title>The Genome Sequence of Rhinocladiella mackenzie CBS 650.93.</title>
        <authorList>
            <consortium name="The Broad Institute Genomics Platform"/>
            <person name="Cuomo C."/>
            <person name="de Hoog S."/>
            <person name="Gorbushina A."/>
            <person name="Stielow B."/>
            <person name="Teixiera M."/>
            <person name="Abouelleil A."/>
            <person name="Chapman S.B."/>
            <person name="Priest M."/>
            <person name="Young S.K."/>
            <person name="Wortman J."/>
            <person name="Nusbaum C."/>
            <person name="Birren B."/>
        </authorList>
    </citation>
    <scope>NUCLEOTIDE SEQUENCE [LARGE SCALE GENOMIC DNA]</scope>
    <source>
        <strain evidence="14 15">CBS 650.93</strain>
    </source>
</reference>
<dbReference type="InterPro" id="IPR000644">
    <property type="entry name" value="CBS_dom"/>
</dbReference>
<comment type="catalytic activity">
    <reaction evidence="9 11">
        <text>L-homocysteine + L-serine = L,L-cystathionine + H2O</text>
        <dbReference type="Rhea" id="RHEA:10112"/>
        <dbReference type="ChEBI" id="CHEBI:15377"/>
        <dbReference type="ChEBI" id="CHEBI:33384"/>
        <dbReference type="ChEBI" id="CHEBI:58161"/>
        <dbReference type="ChEBI" id="CHEBI:58199"/>
        <dbReference type="EC" id="4.2.1.22"/>
    </reaction>
</comment>
<dbReference type="RefSeq" id="XP_013268039.1">
    <property type="nucleotide sequence ID" value="XM_013412585.1"/>
</dbReference>
<evidence type="ECO:0000256" key="7">
    <source>
        <dbReference type="ARBA" id="ARBA00023239"/>
    </source>
</evidence>
<dbReference type="GO" id="GO:0019346">
    <property type="term" value="P:transsulfuration"/>
    <property type="evidence" value="ECO:0007669"/>
    <property type="project" value="EnsemblFungi"/>
</dbReference>
<keyword evidence="6 10" id="KW-0129">CBS domain</keyword>
<dbReference type="FunFam" id="3.40.50.1100:FF:000118">
    <property type="entry name" value="Related to CYS4-cystathionine beta-synthase"/>
    <property type="match status" value="1"/>
</dbReference>
<dbReference type="InterPro" id="IPR046342">
    <property type="entry name" value="CBS_dom_sf"/>
</dbReference>
<dbReference type="PROSITE" id="PS00901">
    <property type="entry name" value="CYS_SYNTHASE"/>
    <property type="match status" value="1"/>
</dbReference>
<dbReference type="NCBIfam" id="TIGR01137">
    <property type="entry name" value="cysta_beta"/>
    <property type="match status" value="1"/>
</dbReference>
<dbReference type="Proteomes" id="UP000053617">
    <property type="component" value="Unassembled WGS sequence"/>
</dbReference>
<comment type="pathway">
    <text evidence="2">Amino-acid biosynthesis; L-cysteine biosynthesis; L-cysteine from L-homocysteine and L-serine: step 1/2.</text>
</comment>
<dbReference type="STRING" id="1442369.A0A0D2GRG4"/>
<dbReference type="PANTHER" id="PTHR10314">
    <property type="entry name" value="CYSTATHIONINE BETA-SYNTHASE"/>
    <property type="match status" value="1"/>
</dbReference>
<evidence type="ECO:0000256" key="8">
    <source>
        <dbReference type="ARBA" id="ARBA00026192"/>
    </source>
</evidence>
<dbReference type="GO" id="GO:0005737">
    <property type="term" value="C:cytoplasm"/>
    <property type="evidence" value="ECO:0007669"/>
    <property type="project" value="EnsemblFungi"/>
</dbReference>
<proteinExistence type="inferred from homology"/>
<dbReference type="GO" id="GO:0006535">
    <property type="term" value="P:cysteine biosynthetic process from serine"/>
    <property type="evidence" value="ECO:0007669"/>
    <property type="project" value="UniProtKB-UniRule"/>
</dbReference>
<evidence type="ECO:0000256" key="9">
    <source>
        <dbReference type="ARBA" id="ARBA00047490"/>
    </source>
</evidence>
<dbReference type="Pfam" id="PF00291">
    <property type="entry name" value="PALP"/>
    <property type="match status" value="1"/>
</dbReference>
<comment type="cofactor">
    <cofactor evidence="1 11">
        <name>pyridoxal 5'-phosphate</name>
        <dbReference type="ChEBI" id="CHEBI:597326"/>
    </cofactor>
</comment>
<dbReference type="GO" id="GO:0007089">
    <property type="term" value="P:traversing start control point of mitotic cell cycle"/>
    <property type="evidence" value="ECO:0007669"/>
    <property type="project" value="EnsemblFungi"/>
</dbReference>
<dbReference type="EC" id="4.2.1.22" evidence="4 11"/>
<dbReference type="InterPro" id="IPR050214">
    <property type="entry name" value="Cys_Synth/Cystath_Beta-Synth"/>
</dbReference>
<keyword evidence="5 11" id="KW-0663">Pyridoxal phosphate</keyword>
<keyword evidence="15" id="KW-1185">Reference proteome</keyword>
<dbReference type="CDD" id="cd01561">
    <property type="entry name" value="CBS_like"/>
    <property type="match status" value="1"/>
</dbReference>
<comment type="similarity">
    <text evidence="3 11">Belongs to the cysteine synthase/cystathionine beta-synthase family.</text>
</comment>
<dbReference type="Pfam" id="PF00571">
    <property type="entry name" value="CBS"/>
    <property type="match status" value="1"/>
</dbReference>
<keyword evidence="7 11" id="KW-0456">Lyase</keyword>
<dbReference type="InterPro" id="IPR001216">
    <property type="entry name" value="P-phosphate_BS"/>
</dbReference>
<evidence type="ECO:0000256" key="1">
    <source>
        <dbReference type="ARBA" id="ARBA00001933"/>
    </source>
</evidence>
<accession>A0A0D2GRG4</accession>
<sequence>MLSTADRLHARGTHASVTELVGQTPLVKLQKIPQSLGIEATVYAKCEFFNAGGSVKDRIALRMIEEAEKSGRIKPGDTLIEPTSGNTGIGLALVAAVKGYRTIITLPEKMSAEKVVVLKALNATIIRTPTQAAFDSPESHIGVAKRLEKEVPNAHILDQYVNPDNPLAHELGTAEEVWEQTNGTITAIVAGAGTGGTITGLARGLHKHNKDIKIIAADPQGSILALPSTLNDEFANQPYKVEGIGYDFIPDVLDQKVVDKWYKTNDAESFHYARRLIAEEGLLVGGSSGSAISAMVSAARDLNLGKDDVIVTILPDSIRSYLSKFADDDWLAANDLLPPRSPPESLSPQLTRRESIKPNDPFHGARVRSLRLKPVQTVTSDSTCASAIEMMRERGFDQLPVLAPKGRRLVGLVTLGNLLSRISHGRATGKSPVSDVMFDFSKISEVTVDPRDFGDLSSSEMIGKTKGHENQSQNKRKFVEITMDTPLSALNKFFEWQSAAIVTERDLSESSASGKGGALKPVAVVTKVDLLTWMLSEHRWH</sequence>
<dbReference type="AlphaFoldDB" id="A0A0D2GRG4"/>
<dbReference type="GO" id="GO:0070814">
    <property type="term" value="P:hydrogen sulfide biosynthetic process"/>
    <property type="evidence" value="ECO:0007669"/>
    <property type="project" value="EnsemblFungi"/>
</dbReference>
<dbReference type="InterPro" id="IPR036052">
    <property type="entry name" value="TrpB-like_PALP_sf"/>
</dbReference>
<evidence type="ECO:0000313" key="14">
    <source>
        <dbReference type="EMBL" id="KIX00903.1"/>
    </source>
</evidence>
<dbReference type="OrthoDB" id="728at2759"/>
<gene>
    <name evidence="14" type="ORF">Z518_09968</name>
</gene>
<evidence type="ECO:0000313" key="15">
    <source>
        <dbReference type="Proteomes" id="UP000053617"/>
    </source>
</evidence>
<dbReference type="UniPathway" id="UPA00136">
    <property type="reaction ID" value="UER00201"/>
</dbReference>
<dbReference type="InterPro" id="IPR001926">
    <property type="entry name" value="TrpB-like_PALP"/>
</dbReference>
<organism evidence="14 15">
    <name type="scientific">Rhinocladiella mackenziei CBS 650.93</name>
    <dbReference type="NCBI Taxonomy" id="1442369"/>
    <lineage>
        <taxon>Eukaryota</taxon>
        <taxon>Fungi</taxon>
        <taxon>Dikarya</taxon>
        <taxon>Ascomycota</taxon>
        <taxon>Pezizomycotina</taxon>
        <taxon>Eurotiomycetes</taxon>
        <taxon>Chaetothyriomycetidae</taxon>
        <taxon>Chaetothyriales</taxon>
        <taxon>Herpotrichiellaceae</taxon>
        <taxon>Rhinocladiella</taxon>
    </lineage>
</organism>
<evidence type="ECO:0000256" key="3">
    <source>
        <dbReference type="ARBA" id="ARBA00007103"/>
    </source>
</evidence>
<evidence type="ECO:0000256" key="5">
    <source>
        <dbReference type="ARBA" id="ARBA00022898"/>
    </source>
</evidence>
<evidence type="ECO:0000256" key="4">
    <source>
        <dbReference type="ARBA" id="ARBA00012041"/>
    </source>
</evidence>
<dbReference type="InterPro" id="IPR005857">
    <property type="entry name" value="Cysta_beta_synth"/>
</dbReference>
<evidence type="ECO:0000256" key="10">
    <source>
        <dbReference type="PROSITE-ProRule" id="PRU00703"/>
    </source>
</evidence>
<dbReference type="SUPFAM" id="SSF53686">
    <property type="entry name" value="Tryptophan synthase beta subunit-like PLP-dependent enzymes"/>
    <property type="match status" value="1"/>
</dbReference>
<keyword evidence="11" id="KW-0028">Amino-acid biosynthesis</keyword>
<name>A0A0D2GRG4_9EURO</name>
<dbReference type="EMBL" id="KN847482">
    <property type="protein sequence ID" value="KIX00903.1"/>
    <property type="molecule type" value="Genomic_DNA"/>
</dbReference>
<evidence type="ECO:0000256" key="12">
    <source>
        <dbReference type="SAM" id="MobiDB-lite"/>
    </source>
</evidence>
<dbReference type="GeneID" id="25298039"/>
<dbReference type="SMART" id="SM00116">
    <property type="entry name" value="CBS"/>
    <property type="match status" value="1"/>
</dbReference>
<evidence type="ECO:0000256" key="2">
    <source>
        <dbReference type="ARBA" id="ARBA00005003"/>
    </source>
</evidence>
<protein>
    <recommendedName>
        <fullName evidence="8 11">Cystathionine beta-synthase</fullName>
        <ecNumber evidence="4 11">4.2.1.22</ecNumber>
    </recommendedName>
</protein>
<dbReference type="Gene3D" id="3.10.580.10">
    <property type="entry name" value="CBS-domain"/>
    <property type="match status" value="1"/>
</dbReference>